<comment type="similarity">
    <text evidence="1">Belongs to the peptidase S33 family.</text>
</comment>
<dbReference type="Proteomes" id="UP000199001">
    <property type="component" value="Unassembled WGS sequence"/>
</dbReference>
<evidence type="ECO:0000256" key="1">
    <source>
        <dbReference type="ARBA" id="ARBA00010088"/>
    </source>
</evidence>
<evidence type="ECO:0000256" key="2">
    <source>
        <dbReference type="ARBA" id="ARBA00022729"/>
    </source>
</evidence>
<dbReference type="PANTHER" id="PTHR43248">
    <property type="entry name" value="2-SUCCINYL-6-HYDROXY-2,4-CYCLOHEXADIENE-1-CARBOXYLATE SYNTHASE"/>
    <property type="match status" value="1"/>
</dbReference>
<keyword evidence="8" id="KW-1185">Reference proteome</keyword>
<dbReference type="InterPro" id="IPR051601">
    <property type="entry name" value="Serine_prot/Carboxylest_S33"/>
</dbReference>
<protein>
    <submittedName>
        <fullName evidence="7">TAP-like protein</fullName>
    </submittedName>
</protein>
<organism evidence="7 8">
    <name type="scientific">Micromonospora citrea</name>
    <dbReference type="NCBI Taxonomy" id="47855"/>
    <lineage>
        <taxon>Bacteria</taxon>
        <taxon>Bacillati</taxon>
        <taxon>Actinomycetota</taxon>
        <taxon>Actinomycetes</taxon>
        <taxon>Micromonosporales</taxon>
        <taxon>Micromonosporaceae</taxon>
        <taxon>Micromonospora</taxon>
    </lineage>
</organism>
<dbReference type="STRING" id="47855.GA0070606_2641"/>
<dbReference type="InterPro" id="IPR000073">
    <property type="entry name" value="AB_hydrolase_1"/>
</dbReference>
<feature type="domain" description="AB hydrolase-1" evidence="5">
    <location>
        <begin position="113"/>
        <end position="306"/>
    </location>
</feature>
<dbReference type="Pfam" id="PF00561">
    <property type="entry name" value="Abhydrolase_1"/>
    <property type="match status" value="1"/>
</dbReference>
<dbReference type="InterPro" id="IPR013595">
    <property type="entry name" value="Pept_S33_TAP-like_C"/>
</dbReference>
<dbReference type="EMBL" id="FMHZ01000002">
    <property type="protein sequence ID" value="SCL56632.1"/>
    <property type="molecule type" value="Genomic_DNA"/>
</dbReference>
<reference evidence="8" key="1">
    <citation type="submission" date="2016-06" db="EMBL/GenBank/DDBJ databases">
        <authorList>
            <person name="Varghese N."/>
            <person name="Submissions Spin"/>
        </authorList>
    </citation>
    <scope>NUCLEOTIDE SEQUENCE [LARGE SCALE GENOMIC DNA]</scope>
    <source>
        <strain evidence="8">DSM 43903</strain>
    </source>
</reference>
<feature type="domain" description="Peptidase S33 tripeptidyl aminopeptidase-like C-terminal" evidence="6">
    <location>
        <begin position="414"/>
        <end position="506"/>
    </location>
</feature>
<evidence type="ECO:0000313" key="7">
    <source>
        <dbReference type="EMBL" id="SCL56632.1"/>
    </source>
</evidence>
<keyword evidence="3" id="KW-0378">Hydrolase</keyword>
<proteinExistence type="inferred from homology"/>
<dbReference type="SUPFAM" id="SSF53474">
    <property type="entry name" value="alpha/beta-Hydrolases"/>
    <property type="match status" value="1"/>
</dbReference>
<name>A0A1C6URD3_9ACTN</name>
<gene>
    <name evidence="7" type="ORF">GA0070606_2641</name>
</gene>
<sequence>MLRVRKSAPRGGDPARPGREGRGRPPARMRALAVGATAALLATGVSTPAPASAGRPAPVPTPGIAWQPCEEDRTAECGTLSLPVDWDRPEGERFTLHLARRAATDPAARIGSLVFGPGGPGDSGVRRILLNDRFSDDLRRRFDVVSFDPRGIGRSNPVLCSAALLDRQPQVIADQARFDAAVADNALLRADCRQRTGPLYDHVDTRSAARDLDAVRAALGETRLTFHGSSYGTLLGAQYAEQFPHRVRAVVLESVVDHSLDTRAFLDTQAAAAQDSFDEFVAWCARTPACALHGEDVRAVWAGLLARAERGELADPDRPGATLTPYGLSRLAQRRLYGPDWAGLATQIVALRASPPAAGPRAADVDVDAVRPHPFAVFCADWHLPVRDHREYAAHLRRMARIAPDVRYPQALPAIATCLGTPAPVANPQHRLRVRTDVPLLLANSRYDPASGHNWATNVARQLGRSGVLLTYEGWGHGNYTRSDCVRDAVDRYLISVDVPADGTSCPAVPATSG</sequence>
<dbReference type="Gene3D" id="3.40.50.1820">
    <property type="entry name" value="alpha/beta hydrolase"/>
    <property type="match status" value="1"/>
</dbReference>
<dbReference type="InterPro" id="IPR029058">
    <property type="entry name" value="AB_hydrolase_fold"/>
</dbReference>
<evidence type="ECO:0000259" key="5">
    <source>
        <dbReference type="Pfam" id="PF00561"/>
    </source>
</evidence>
<dbReference type="PANTHER" id="PTHR43248:SF29">
    <property type="entry name" value="TRIPEPTIDYL AMINOPEPTIDASE"/>
    <property type="match status" value="1"/>
</dbReference>
<dbReference type="Pfam" id="PF08386">
    <property type="entry name" value="Abhydrolase_4"/>
    <property type="match status" value="1"/>
</dbReference>
<evidence type="ECO:0000313" key="8">
    <source>
        <dbReference type="Proteomes" id="UP000199001"/>
    </source>
</evidence>
<accession>A0A1C6URD3</accession>
<evidence type="ECO:0000259" key="6">
    <source>
        <dbReference type="Pfam" id="PF08386"/>
    </source>
</evidence>
<feature type="region of interest" description="Disordered" evidence="4">
    <location>
        <begin position="1"/>
        <end position="27"/>
    </location>
</feature>
<dbReference type="AlphaFoldDB" id="A0A1C6URD3"/>
<dbReference type="GO" id="GO:0016787">
    <property type="term" value="F:hydrolase activity"/>
    <property type="evidence" value="ECO:0007669"/>
    <property type="project" value="UniProtKB-KW"/>
</dbReference>
<evidence type="ECO:0000256" key="3">
    <source>
        <dbReference type="ARBA" id="ARBA00022801"/>
    </source>
</evidence>
<evidence type="ECO:0000256" key="4">
    <source>
        <dbReference type="SAM" id="MobiDB-lite"/>
    </source>
</evidence>
<keyword evidence="2" id="KW-0732">Signal</keyword>